<sequence length="605" mass="68354">MSTPLELRERITHSNRTSNDVESTLHGEDHNQVYIENPLDNLTLEELEEQVAAFRLKYGLVSSVEEELLQKGARVAQSGRTFEAIEELTSEELQALRDEHTRLFRQPPAFWITICCTCIAAALQGWDQTGSNGANLEWPAAFHLNPDTRTGDIWILGVVNAAPYFAASMLGCWISDPLNNYTGRRGTIFFSAVFCFASVIGSAFTQNWVQLFFCRCLLGIGMGSKAATVPVYAAENSPAFFRGSFVMSWQLWVAFGIFLGFSANLAVYQVPHIGWRLQLGSAFIPAIPLLILIWWAPESPRWYIKKNCYPQAYDALLRLRNVPLQAARDLYYMHVQIELENRMLTEEQMYVRRFVQLFTIARVRRATLASTTVMLAQQMCGINIVIFYSATLFVDAKADTRTALLVSWGFGLANFIFALPAVHQIDTLGRRTLLLITFPGMALTLLAAGFCFYIPETSAARLGLITFFIFLFAVFYSPGEGPVPFTYSSEAFPLSHREVGMSWAVATNLFWAAILNTVFPRLTDALGNTGALGLFAGLNVLAFVMIFLWVPETKQRTLEELDSIFKASTRKHMRYQVTVTLPWLWKRYVLMQKGAERESFYVSRR</sequence>
<gene>
    <name evidence="10" type="ORF">BKCO1_900055</name>
</gene>
<dbReference type="SUPFAM" id="SSF103473">
    <property type="entry name" value="MFS general substrate transporter"/>
    <property type="match status" value="1"/>
</dbReference>
<dbReference type="OrthoDB" id="5290825at2759"/>
<evidence type="ECO:0000313" key="11">
    <source>
        <dbReference type="Proteomes" id="UP000183809"/>
    </source>
</evidence>
<dbReference type="FunFam" id="1.20.1250.20:FF:000474">
    <property type="entry name" value="Sugar transporter, putative"/>
    <property type="match status" value="1"/>
</dbReference>
<keyword evidence="4 8" id="KW-0812">Transmembrane</keyword>
<dbReference type="GeneID" id="31020143"/>
<dbReference type="GO" id="GO:0016020">
    <property type="term" value="C:membrane"/>
    <property type="evidence" value="ECO:0007669"/>
    <property type="project" value="UniProtKB-SubCell"/>
</dbReference>
<keyword evidence="3 7" id="KW-0813">Transport</keyword>
<feature type="transmembrane region" description="Helical" evidence="8">
    <location>
        <begin position="433"/>
        <end position="455"/>
    </location>
</feature>
<dbReference type="Gene3D" id="1.20.1250.20">
    <property type="entry name" value="MFS general substrate transporter like domains"/>
    <property type="match status" value="1"/>
</dbReference>
<accession>A0A1J9RW09</accession>
<dbReference type="InterPro" id="IPR020846">
    <property type="entry name" value="MFS_dom"/>
</dbReference>
<dbReference type="EMBL" id="MNUE01000009">
    <property type="protein sequence ID" value="OJD36803.1"/>
    <property type="molecule type" value="Genomic_DNA"/>
</dbReference>
<evidence type="ECO:0000256" key="7">
    <source>
        <dbReference type="RuleBase" id="RU003346"/>
    </source>
</evidence>
<dbReference type="RefSeq" id="XP_020133063.1">
    <property type="nucleotide sequence ID" value="XM_020279879.1"/>
</dbReference>
<feature type="transmembrane region" description="Helical" evidence="8">
    <location>
        <begin position="245"/>
        <end position="267"/>
    </location>
</feature>
<evidence type="ECO:0000256" key="8">
    <source>
        <dbReference type="SAM" id="Phobius"/>
    </source>
</evidence>
<dbReference type="InterPro" id="IPR050814">
    <property type="entry name" value="Myo-inositol_Transporter"/>
</dbReference>
<evidence type="ECO:0000256" key="3">
    <source>
        <dbReference type="ARBA" id="ARBA00022448"/>
    </source>
</evidence>
<comment type="caution">
    <text evidence="10">The sequence shown here is derived from an EMBL/GenBank/DDBJ whole genome shotgun (WGS) entry which is preliminary data.</text>
</comment>
<dbReference type="InterPro" id="IPR005828">
    <property type="entry name" value="MFS_sugar_transport-like"/>
</dbReference>
<dbReference type="PRINTS" id="PR00171">
    <property type="entry name" value="SUGRTRNSPORT"/>
</dbReference>
<dbReference type="InterPro" id="IPR036259">
    <property type="entry name" value="MFS_trans_sf"/>
</dbReference>
<evidence type="ECO:0000256" key="6">
    <source>
        <dbReference type="ARBA" id="ARBA00023136"/>
    </source>
</evidence>
<keyword evidence="11" id="KW-1185">Reference proteome</keyword>
<dbReference type="Pfam" id="PF00083">
    <property type="entry name" value="Sugar_tr"/>
    <property type="match status" value="1"/>
</dbReference>
<evidence type="ECO:0000256" key="2">
    <source>
        <dbReference type="ARBA" id="ARBA00010992"/>
    </source>
</evidence>
<keyword evidence="6 8" id="KW-0472">Membrane</keyword>
<evidence type="ECO:0000256" key="4">
    <source>
        <dbReference type="ARBA" id="ARBA00022692"/>
    </source>
</evidence>
<feature type="transmembrane region" description="Helical" evidence="8">
    <location>
        <begin position="499"/>
        <end position="519"/>
    </location>
</feature>
<feature type="transmembrane region" description="Helical" evidence="8">
    <location>
        <begin position="109"/>
        <end position="126"/>
    </location>
</feature>
<proteinExistence type="inferred from homology"/>
<comment type="similarity">
    <text evidence="2 7">Belongs to the major facilitator superfamily. Sugar transporter (TC 2.A.1.1) family.</text>
</comment>
<dbReference type="InterPro" id="IPR005829">
    <property type="entry name" value="Sugar_transporter_CS"/>
</dbReference>
<organism evidence="10 11">
    <name type="scientific">Diplodia corticola</name>
    <dbReference type="NCBI Taxonomy" id="236234"/>
    <lineage>
        <taxon>Eukaryota</taxon>
        <taxon>Fungi</taxon>
        <taxon>Dikarya</taxon>
        <taxon>Ascomycota</taxon>
        <taxon>Pezizomycotina</taxon>
        <taxon>Dothideomycetes</taxon>
        <taxon>Dothideomycetes incertae sedis</taxon>
        <taxon>Botryosphaeriales</taxon>
        <taxon>Botryosphaeriaceae</taxon>
        <taxon>Diplodia</taxon>
    </lineage>
</organism>
<feature type="transmembrane region" description="Helical" evidence="8">
    <location>
        <begin position="531"/>
        <end position="550"/>
    </location>
</feature>
<comment type="subcellular location">
    <subcellularLocation>
        <location evidence="1">Membrane</location>
        <topology evidence="1">Multi-pass membrane protein</topology>
    </subcellularLocation>
</comment>
<feature type="domain" description="Major facilitator superfamily (MFS) profile" evidence="9">
    <location>
        <begin position="113"/>
        <end position="554"/>
    </location>
</feature>
<protein>
    <submittedName>
        <fullName evidence="10">Galactose-proton symport</fullName>
    </submittedName>
</protein>
<feature type="transmembrane region" description="Helical" evidence="8">
    <location>
        <begin position="366"/>
        <end position="390"/>
    </location>
</feature>
<dbReference type="PROSITE" id="PS50850">
    <property type="entry name" value="MFS"/>
    <property type="match status" value="1"/>
</dbReference>
<dbReference type="GO" id="GO:0015798">
    <property type="term" value="P:myo-inositol transport"/>
    <property type="evidence" value="ECO:0007669"/>
    <property type="project" value="UniProtKB-ARBA"/>
</dbReference>
<dbReference type="InterPro" id="IPR003663">
    <property type="entry name" value="Sugar/inositol_transpt"/>
</dbReference>
<dbReference type="AlphaFoldDB" id="A0A1J9RW09"/>
<dbReference type="NCBIfam" id="TIGR00879">
    <property type="entry name" value="SP"/>
    <property type="match status" value="1"/>
</dbReference>
<feature type="transmembrane region" description="Helical" evidence="8">
    <location>
        <begin position="273"/>
        <end position="296"/>
    </location>
</feature>
<dbReference type="PROSITE" id="PS00217">
    <property type="entry name" value="SUGAR_TRANSPORT_2"/>
    <property type="match status" value="1"/>
</dbReference>
<evidence type="ECO:0000313" key="10">
    <source>
        <dbReference type="EMBL" id="OJD36803.1"/>
    </source>
</evidence>
<feature type="transmembrane region" description="Helical" evidence="8">
    <location>
        <begin position="461"/>
        <end position="478"/>
    </location>
</feature>
<dbReference type="GO" id="GO:0022857">
    <property type="term" value="F:transmembrane transporter activity"/>
    <property type="evidence" value="ECO:0007669"/>
    <property type="project" value="InterPro"/>
</dbReference>
<reference evidence="10 11" key="1">
    <citation type="submission" date="2016-10" db="EMBL/GenBank/DDBJ databases">
        <title>Proteomics and genomics reveal pathogen-plant mechanisms compatible with a hemibiotrophic lifestyle of Diplodia corticola.</title>
        <authorList>
            <person name="Fernandes I."/>
            <person name="De Jonge R."/>
            <person name="Van De Peer Y."/>
            <person name="Devreese B."/>
            <person name="Alves A."/>
            <person name="Esteves A.C."/>
        </authorList>
    </citation>
    <scope>NUCLEOTIDE SEQUENCE [LARGE SCALE GENOMIC DNA]</scope>
    <source>
        <strain evidence="10 11">CBS 112549</strain>
    </source>
</reference>
<feature type="transmembrane region" description="Helical" evidence="8">
    <location>
        <begin position="153"/>
        <end position="174"/>
    </location>
</feature>
<evidence type="ECO:0000259" key="9">
    <source>
        <dbReference type="PROSITE" id="PS50850"/>
    </source>
</evidence>
<dbReference type="PANTHER" id="PTHR48020">
    <property type="entry name" value="PROTON MYO-INOSITOL COTRANSPORTER"/>
    <property type="match status" value="1"/>
</dbReference>
<evidence type="ECO:0000256" key="1">
    <source>
        <dbReference type="ARBA" id="ARBA00004141"/>
    </source>
</evidence>
<name>A0A1J9RW09_9PEZI</name>
<feature type="transmembrane region" description="Helical" evidence="8">
    <location>
        <begin position="402"/>
        <end position="421"/>
    </location>
</feature>
<dbReference type="Proteomes" id="UP000183809">
    <property type="component" value="Unassembled WGS sequence"/>
</dbReference>
<keyword evidence="5 8" id="KW-1133">Transmembrane helix</keyword>
<feature type="transmembrane region" description="Helical" evidence="8">
    <location>
        <begin position="186"/>
        <end position="204"/>
    </location>
</feature>
<evidence type="ECO:0000256" key="5">
    <source>
        <dbReference type="ARBA" id="ARBA00022989"/>
    </source>
</evidence>
<dbReference type="GO" id="GO:0015791">
    <property type="term" value="P:polyol transmembrane transport"/>
    <property type="evidence" value="ECO:0007669"/>
    <property type="project" value="UniProtKB-ARBA"/>
</dbReference>
<dbReference type="PANTHER" id="PTHR48020:SF4">
    <property type="entry name" value="SYMPORT, PUTATIVE (AFU_ORTHOLOGUE AFUA_3G11790)-RELATED"/>
    <property type="match status" value="1"/>
</dbReference>